<dbReference type="SMART" id="SM00530">
    <property type="entry name" value="HTH_XRE"/>
    <property type="match status" value="1"/>
</dbReference>
<evidence type="ECO:0000256" key="1">
    <source>
        <dbReference type="ARBA" id="ARBA00023015"/>
    </source>
</evidence>
<evidence type="ECO:0000256" key="3">
    <source>
        <dbReference type="ARBA" id="ARBA00023163"/>
    </source>
</evidence>
<sequence length="100" mass="11476">MAVPRRIRPRPERPPHDEELQKWLGQRIKAVRNAVDMNQDDFAYVVGVQRSYIGLIENGKRDLRVSTLQRIASAFDLQVHELLDPDFVLDPAQLKGEQSG</sequence>
<accession>A0ABM8ABN9</accession>
<dbReference type="Gene3D" id="1.10.260.40">
    <property type="entry name" value="lambda repressor-like DNA-binding domains"/>
    <property type="match status" value="1"/>
</dbReference>
<gene>
    <name evidence="5" type="ORF">DAETH_10040</name>
</gene>
<keyword evidence="2" id="KW-0238">DNA-binding</keyword>
<dbReference type="SUPFAM" id="SSF47413">
    <property type="entry name" value="lambda repressor-like DNA-binding domains"/>
    <property type="match status" value="1"/>
</dbReference>
<dbReference type="PROSITE" id="PS50943">
    <property type="entry name" value="HTH_CROC1"/>
    <property type="match status" value="1"/>
</dbReference>
<name>A0ABM8ABN9_9DEIO</name>
<dbReference type="RefSeq" id="WP_264776825.1">
    <property type="nucleotide sequence ID" value="NZ_AP026560.1"/>
</dbReference>
<protein>
    <recommendedName>
        <fullName evidence="4">HTH cro/C1-type domain-containing protein</fullName>
    </recommendedName>
</protein>
<proteinExistence type="predicted"/>
<keyword evidence="6" id="KW-1185">Reference proteome</keyword>
<dbReference type="InterPro" id="IPR010982">
    <property type="entry name" value="Lambda_DNA-bd_dom_sf"/>
</dbReference>
<feature type="domain" description="HTH cro/C1-type" evidence="4">
    <location>
        <begin position="28"/>
        <end position="82"/>
    </location>
</feature>
<reference evidence="5" key="1">
    <citation type="submission" date="2022-07" db="EMBL/GenBank/DDBJ databases">
        <title>Complete Genome Sequence of the Radioresistant Bacterium Deinococcus aetherius ST0316, Isolated from the Air Dust collected in Lower Stratosphere above Japan.</title>
        <authorList>
            <person name="Satoh K."/>
            <person name="Hagiwara K."/>
            <person name="Katsumata K."/>
            <person name="Kubo A."/>
            <person name="Yokobori S."/>
            <person name="Yamagishi A."/>
            <person name="Oono Y."/>
            <person name="Narumi I."/>
        </authorList>
    </citation>
    <scope>NUCLEOTIDE SEQUENCE</scope>
    <source>
        <strain evidence="5">ST0316</strain>
    </source>
</reference>
<evidence type="ECO:0000256" key="2">
    <source>
        <dbReference type="ARBA" id="ARBA00023125"/>
    </source>
</evidence>
<dbReference type="InterPro" id="IPR001387">
    <property type="entry name" value="Cro/C1-type_HTH"/>
</dbReference>
<evidence type="ECO:0000313" key="6">
    <source>
        <dbReference type="Proteomes" id="UP001064971"/>
    </source>
</evidence>
<dbReference type="Pfam" id="PF01381">
    <property type="entry name" value="HTH_3"/>
    <property type="match status" value="1"/>
</dbReference>
<keyword evidence="1" id="KW-0805">Transcription regulation</keyword>
<organism evidence="5 6">
    <name type="scientific">Deinococcus aetherius</name>
    <dbReference type="NCBI Taxonomy" id="200252"/>
    <lineage>
        <taxon>Bacteria</taxon>
        <taxon>Thermotogati</taxon>
        <taxon>Deinococcota</taxon>
        <taxon>Deinococci</taxon>
        <taxon>Deinococcales</taxon>
        <taxon>Deinococcaceae</taxon>
        <taxon>Deinococcus</taxon>
    </lineage>
</organism>
<dbReference type="CDD" id="cd00093">
    <property type="entry name" value="HTH_XRE"/>
    <property type="match status" value="1"/>
</dbReference>
<keyword evidence="3" id="KW-0804">Transcription</keyword>
<dbReference type="InterPro" id="IPR050807">
    <property type="entry name" value="TransReg_Diox_bact_type"/>
</dbReference>
<evidence type="ECO:0000259" key="4">
    <source>
        <dbReference type="PROSITE" id="PS50943"/>
    </source>
</evidence>
<dbReference type="Proteomes" id="UP001064971">
    <property type="component" value="Chromosome"/>
</dbReference>
<dbReference type="EMBL" id="AP026560">
    <property type="protein sequence ID" value="BDP41035.1"/>
    <property type="molecule type" value="Genomic_DNA"/>
</dbReference>
<dbReference type="PANTHER" id="PTHR46797">
    <property type="entry name" value="HTH-TYPE TRANSCRIPTIONAL REGULATOR"/>
    <property type="match status" value="1"/>
</dbReference>
<evidence type="ECO:0000313" key="5">
    <source>
        <dbReference type="EMBL" id="BDP41035.1"/>
    </source>
</evidence>
<dbReference type="PANTHER" id="PTHR46797:SF23">
    <property type="entry name" value="HTH-TYPE TRANSCRIPTIONAL REGULATOR SUTR"/>
    <property type="match status" value="1"/>
</dbReference>